<keyword evidence="4" id="KW-0807">Transducer</keyword>
<keyword evidence="8" id="KW-1185">Reference proteome</keyword>
<organism evidence="7 8">
    <name type="scientific">Agrocybe chaxingu</name>
    <dbReference type="NCBI Taxonomy" id="84603"/>
    <lineage>
        <taxon>Eukaryota</taxon>
        <taxon>Fungi</taxon>
        <taxon>Dikarya</taxon>
        <taxon>Basidiomycota</taxon>
        <taxon>Agaricomycotina</taxon>
        <taxon>Agaricomycetes</taxon>
        <taxon>Agaricomycetidae</taxon>
        <taxon>Agaricales</taxon>
        <taxon>Agaricineae</taxon>
        <taxon>Strophariaceae</taxon>
        <taxon>Agrocybe</taxon>
    </lineage>
</organism>
<evidence type="ECO:0000256" key="1">
    <source>
        <dbReference type="ARBA" id="ARBA00022723"/>
    </source>
</evidence>
<dbReference type="InterPro" id="IPR027417">
    <property type="entry name" value="P-loop_NTPase"/>
</dbReference>
<dbReference type="PRINTS" id="PR00318">
    <property type="entry name" value="GPROTEINA"/>
</dbReference>
<feature type="compositionally biased region" description="Polar residues" evidence="6">
    <location>
        <begin position="161"/>
        <end position="174"/>
    </location>
</feature>
<keyword evidence="1" id="KW-0479">Metal-binding</keyword>
<gene>
    <name evidence="7" type="ORF">NLJ89_g8458</name>
</gene>
<evidence type="ECO:0000256" key="3">
    <source>
        <dbReference type="ARBA" id="ARBA00023134"/>
    </source>
</evidence>
<dbReference type="AlphaFoldDB" id="A0A9W8MS54"/>
<dbReference type="PANTHER" id="PTHR10218">
    <property type="entry name" value="GTP-BINDING PROTEIN ALPHA SUBUNIT"/>
    <property type="match status" value="1"/>
</dbReference>
<evidence type="ECO:0000313" key="7">
    <source>
        <dbReference type="EMBL" id="KAJ3503392.1"/>
    </source>
</evidence>
<comment type="caution">
    <text evidence="7">The sequence shown here is derived from an EMBL/GenBank/DDBJ whole genome shotgun (WGS) entry which is preliminary data.</text>
</comment>
<evidence type="ECO:0000313" key="8">
    <source>
        <dbReference type="Proteomes" id="UP001148786"/>
    </source>
</evidence>
<dbReference type="FunFam" id="3.40.50.300:FF:000692">
    <property type="entry name" value="Guanine nucleotide-binding protein subunit alpha"/>
    <property type="match status" value="1"/>
</dbReference>
<dbReference type="GO" id="GO:0031683">
    <property type="term" value="F:G-protein beta/gamma-subunit complex binding"/>
    <property type="evidence" value="ECO:0007669"/>
    <property type="project" value="InterPro"/>
</dbReference>
<dbReference type="GO" id="GO:0005737">
    <property type="term" value="C:cytoplasm"/>
    <property type="evidence" value="ECO:0007669"/>
    <property type="project" value="TreeGrafter"/>
</dbReference>
<dbReference type="GO" id="GO:0007188">
    <property type="term" value="P:adenylate cyclase-modulating G protein-coupled receptor signaling pathway"/>
    <property type="evidence" value="ECO:0007669"/>
    <property type="project" value="TreeGrafter"/>
</dbReference>
<dbReference type="OrthoDB" id="5817230at2759"/>
<name>A0A9W8MS54_9AGAR</name>
<dbReference type="Pfam" id="PF00503">
    <property type="entry name" value="G-alpha"/>
    <property type="match status" value="1"/>
</dbReference>
<dbReference type="PROSITE" id="PS51882">
    <property type="entry name" value="G_ALPHA"/>
    <property type="match status" value="1"/>
</dbReference>
<dbReference type="InterPro" id="IPR001019">
    <property type="entry name" value="Gprotein_alpha_su"/>
</dbReference>
<dbReference type="PANTHER" id="PTHR10218:SF360">
    <property type="entry name" value="GUANINE NUCLEOTIDE-BINDING PROTEIN SUBUNIT ALPHA HOMOLOG"/>
    <property type="match status" value="1"/>
</dbReference>
<dbReference type="GO" id="GO:0001664">
    <property type="term" value="F:G protein-coupled receptor binding"/>
    <property type="evidence" value="ECO:0007669"/>
    <property type="project" value="TreeGrafter"/>
</dbReference>
<proteinExistence type="predicted"/>
<dbReference type="SUPFAM" id="SSF52540">
    <property type="entry name" value="P-loop containing nucleoside triphosphate hydrolases"/>
    <property type="match status" value="1"/>
</dbReference>
<evidence type="ECO:0000256" key="2">
    <source>
        <dbReference type="ARBA" id="ARBA00022741"/>
    </source>
</evidence>
<accession>A0A9W8MS54</accession>
<evidence type="ECO:0000256" key="5">
    <source>
        <dbReference type="PIRSR" id="PIRSR601019-1"/>
    </source>
</evidence>
<sequence length="174" mass="20135">MRAAWLPYFDNVNVIIFLSPVSVFDQRLEEDPKVNRLEDSIILWTSICSSKLLSKTQLILFLNKCDLLRRKLKRGVKVNQYLPSFGDRPNEVITVVKYLREKFKDIQKQHSPEHRSVYIYPTTVTVIIPCPYESDYSTWSRLCEGHNRDCNDAGDHPETGAVSSWPHTTTPNPP</sequence>
<dbReference type="SMART" id="SM00275">
    <property type="entry name" value="G_alpha"/>
    <property type="match status" value="1"/>
</dbReference>
<keyword evidence="3 5" id="KW-0342">GTP-binding</keyword>
<dbReference type="GO" id="GO:0046872">
    <property type="term" value="F:metal ion binding"/>
    <property type="evidence" value="ECO:0007669"/>
    <property type="project" value="UniProtKB-KW"/>
</dbReference>
<evidence type="ECO:0000256" key="4">
    <source>
        <dbReference type="ARBA" id="ARBA00023224"/>
    </source>
</evidence>
<keyword evidence="2 5" id="KW-0547">Nucleotide-binding</keyword>
<dbReference type="Gene3D" id="3.40.50.300">
    <property type="entry name" value="P-loop containing nucleotide triphosphate hydrolases"/>
    <property type="match status" value="1"/>
</dbReference>
<dbReference type="GO" id="GO:0003924">
    <property type="term" value="F:GTPase activity"/>
    <property type="evidence" value="ECO:0007669"/>
    <property type="project" value="InterPro"/>
</dbReference>
<evidence type="ECO:0008006" key="9">
    <source>
        <dbReference type="Google" id="ProtNLM"/>
    </source>
</evidence>
<dbReference type="Proteomes" id="UP001148786">
    <property type="component" value="Unassembled WGS sequence"/>
</dbReference>
<dbReference type="GO" id="GO:0005834">
    <property type="term" value="C:heterotrimeric G-protein complex"/>
    <property type="evidence" value="ECO:0007669"/>
    <property type="project" value="TreeGrafter"/>
</dbReference>
<dbReference type="EMBL" id="JANKHO010001148">
    <property type="protein sequence ID" value="KAJ3503392.1"/>
    <property type="molecule type" value="Genomic_DNA"/>
</dbReference>
<dbReference type="GO" id="GO:0005525">
    <property type="term" value="F:GTP binding"/>
    <property type="evidence" value="ECO:0007669"/>
    <property type="project" value="UniProtKB-KW"/>
</dbReference>
<feature type="binding site" evidence="5">
    <location>
        <begin position="63"/>
        <end position="66"/>
    </location>
    <ligand>
        <name>GTP</name>
        <dbReference type="ChEBI" id="CHEBI:37565"/>
    </ligand>
</feature>
<reference evidence="7" key="1">
    <citation type="submission" date="2022-07" db="EMBL/GenBank/DDBJ databases">
        <title>Genome Sequence of Agrocybe chaxingu.</title>
        <authorList>
            <person name="Buettner E."/>
        </authorList>
    </citation>
    <scope>NUCLEOTIDE SEQUENCE</scope>
    <source>
        <strain evidence="7">MP-N11</strain>
    </source>
</reference>
<evidence type="ECO:0000256" key="6">
    <source>
        <dbReference type="SAM" id="MobiDB-lite"/>
    </source>
</evidence>
<feature type="region of interest" description="Disordered" evidence="6">
    <location>
        <begin position="154"/>
        <end position="174"/>
    </location>
</feature>
<protein>
    <recommendedName>
        <fullName evidence="9">G protein alpha subunit</fullName>
    </recommendedName>
</protein>